<dbReference type="Proteomes" id="UP000004754">
    <property type="component" value="Unassembled WGS sequence"/>
</dbReference>
<dbReference type="PANTHER" id="PTHR43434:SF1">
    <property type="entry name" value="PHOSPHOGLYCOLATE PHOSPHATASE"/>
    <property type="match status" value="1"/>
</dbReference>
<reference evidence="1 2" key="1">
    <citation type="submission" date="2010-12" db="EMBL/GenBank/DDBJ databases">
        <authorList>
            <person name="Muzny D."/>
            <person name="Qin X."/>
            <person name="Deng J."/>
            <person name="Jiang H."/>
            <person name="Liu Y."/>
            <person name="Qu J."/>
            <person name="Song X.-Z."/>
            <person name="Zhang L."/>
            <person name="Thornton R."/>
            <person name="Coyle M."/>
            <person name="Francisco L."/>
            <person name="Jackson L."/>
            <person name="Javaid M."/>
            <person name="Korchina V."/>
            <person name="Kovar C."/>
            <person name="Mata R."/>
            <person name="Mathew T."/>
            <person name="Ngo R."/>
            <person name="Nguyen L."/>
            <person name="Nguyen N."/>
            <person name="Okwuonu G."/>
            <person name="Ongeri F."/>
            <person name="Pham C."/>
            <person name="Simmons D."/>
            <person name="Wilczek-Boney K."/>
            <person name="Hale W."/>
            <person name="Jakkamsetti A."/>
            <person name="Pham P."/>
            <person name="Ruth R."/>
            <person name="San Lucas F."/>
            <person name="Warren J."/>
            <person name="Zhang J."/>
            <person name="Zhao Z."/>
            <person name="Zhou C."/>
            <person name="Zhu D."/>
            <person name="Lee S."/>
            <person name="Bess C."/>
            <person name="Blankenburg K."/>
            <person name="Forbes L."/>
            <person name="Fu Q."/>
            <person name="Gubbala S."/>
            <person name="Hirani K."/>
            <person name="Jayaseelan J.C."/>
            <person name="Lara F."/>
            <person name="Munidasa M."/>
            <person name="Palculict T."/>
            <person name="Patil S."/>
            <person name="Pu L.-L."/>
            <person name="Saada N."/>
            <person name="Tang L."/>
            <person name="Weissenberger G."/>
            <person name="Zhu Y."/>
            <person name="Hemphill L."/>
            <person name="Shang Y."/>
            <person name="Youmans B."/>
            <person name="Ayvaz T."/>
            <person name="Ross M."/>
            <person name="Santibanez J."/>
            <person name="Aqrawi P."/>
            <person name="Gross S."/>
            <person name="Joshi V."/>
            <person name="Fowler G."/>
            <person name="Nazareth L."/>
            <person name="Reid J."/>
            <person name="Worley K."/>
            <person name="Petrosino J."/>
            <person name="Highlander S."/>
            <person name="Gibbs R."/>
        </authorList>
    </citation>
    <scope>NUCLEOTIDE SEQUENCE [LARGE SCALE GENOMIC DNA]</scope>
    <source>
        <strain evidence="1 2">ATCC 23263</strain>
    </source>
</reference>
<name>E6MGG0_9FIRM</name>
<proteinExistence type="predicted"/>
<accession>E6MGG0</accession>
<dbReference type="SFLD" id="SFLDG01135">
    <property type="entry name" value="C1.5.6:_HAD__Beta-PGM__Phospha"/>
    <property type="match status" value="1"/>
</dbReference>
<protein>
    <submittedName>
        <fullName evidence="1">Putative phosphoglycolate phosphatase, bacterial</fullName>
    </submittedName>
</protein>
<evidence type="ECO:0000313" key="1">
    <source>
        <dbReference type="EMBL" id="EFV01700.1"/>
    </source>
</evidence>
<sequence length="221" mass="25082">MKEPHEQYSYIIFDLDGTLVDTCPDLVKTVQYIIKKYQFEEKSYEFIRGCIGGGARNILLRVLGTDKSALIDSELLPLFSEYYTAHCADTSKVYPGVIDILDYYQQCNKRLAVATFKIRSATEKIFQKFGLMKYFDVIVTADDVDKPKPDPDCILKILDFYGCNKTEAILVGDTKTDYLTGRNAGIDVCMVTYGYGEKSALQNFTPLYLIDDITEIKSVIK</sequence>
<organism evidence="1 2">
    <name type="scientific">Pseudoramibacter alactolyticus ATCC 23263</name>
    <dbReference type="NCBI Taxonomy" id="887929"/>
    <lineage>
        <taxon>Bacteria</taxon>
        <taxon>Bacillati</taxon>
        <taxon>Bacillota</taxon>
        <taxon>Clostridia</taxon>
        <taxon>Eubacteriales</taxon>
        <taxon>Eubacteriaceae</taxon>
        <taxon>Pseudoramibacter</taxon>
    </lineage>
</organism>
<dbReference type="STRING" id="887929.HMP0721_1093"/>
<dbReference type="SFLD" id="SFLDG01129">
    <property type="entry name" value="C1.5:_HAD__Beta-PGM__Phosphata"/>
    <property type="match status" value="1"/>
</dbReference>
<dbReference type="GO" id="GO:0008967">
    <property type="term" value="F:phosphoglycolate phosphatase activity"/>
    <property type="evidence" value="ECO:0007669"/>
    <property type="project" value="TreeGrafter"/>
</dbReference>
<dbReference type="InterPro" id="IPR050155">
    <property type="entry name" value="HAD-like_hydrolase_sf"/>
</dbReference>
<dbReference type="Gene3D" id="3.40.50.1000">
    <property type="entry name" value="HAD superfamily/HAD-like"/>
    <property type="match status" value="1"/>
</dbReference>
<dbReference type="HOGENOM" id="CLU_045011_19_1_9"/>
<gene>
    <name evidence="1" type="ORF">HMP0721_1093</name>
</gene>
<dbReference type="EMBL" id="AEQN01000016">
    <property type="protein sequence ID" value="EFV01700.1"/>
    <property type="molecule type" value="Genomic_DNA"/>
</dbReference>
<keyword evidence="2" id="KW-1185">Reference proteome</keyword>
<dbReference type="GO" id="GO:0005829">
    <property type="term" value="C:cytosol"/>
    <property type="evidence" value="ECO:0007669"/>
    <property type="project" value="TreeGrafter"/>
</dbReference>
<dbReference type="RefSeq" id="WP_006598517.1">
    <property type="nucleotide sequence ID" value="NZ_GL622359.1"/>
</dbReference>
<dbReference type="eggNOG" id="COG0546">
    <property type="taxonomic scope" value="Bacteria"/>
</dbReference>
<dbReference type="Gene3D" id="1.10.150.240">
    <property type="entry name" value="Putative phosphatase, domain 2"/>
    <property type="match status" value="1"/>
</dbReference>
<dbReference type="NCBIfam" id="TIGR01549">
    <property type="entry name" value="HAD-SF-IA-v1"/>
    <property type="match status" value="1"/>
</dbReference>
<dbReference type="InterPro" id="IPR023214">
    <property type="entry name" value="HAD_sf"/>
</dbReference>
<dbReference type="InterPro" id="IPR036412">
    <property type="entry name" value="HAD-like_sf"/>
</dbReference>
<dbReference type="GO" id="GO:0006281">
    <property type="term" value="P:DNA repair"/>
    <property type="evidence" value="ECO:0007669"/>
    <property type="project" value="TreeGrafter"/>
</dbReference>
<dbReference type="InterPro" id="IPR006439">
    <property type="entry name" value="HAD-SF_hydro_IA"/>
</dbReference>
<dbReference type="FunFam" id="3.40.50.1000:FF:000022">
    <property type="entry name" value="Phosphoglycolate phosphatase"/>
    <property type="match status" value="1"/>
</dbReference>
<dbReference type="PANTHER" id="PTHR43434">
    <property type="entry name" value="PHOSPHOGLYCOLATE PHOSPHATASE"/>
    <property type="match status" value="1"/>
</dbReference>
<comment type="caution">
    <text evidence="1">The sequence shown here is derived from an EMBL/GenBank/DDBJ whole genome shotgun (WGS) entry which is preliminary data.</text>
</comment>
<dbReference type="SFLD" id="SFLDS00003">
    <property type="entry name" value="Haloacid_Dehalogenase"/>
    <property type="match status" value="1"/>
</dbReference>
<dbReference type="InterPro" id="IPR041492">
    <property type="entry name" value="HAD_2"/>
</dbReference>
<evidence type="ECO:0000313" key="2">
    <source>
        <dbReference type="Proteomes" id="UP000004754"/>
    </source>
</evidence>
<dbReference type="SUPFAM" id="SSF56784">
    <property type="entry name" value="HAD-like"/>
    <property type="match status" value="1"/>
</dbReference>
<dbReference type="Pfam" id="PF13419">
    <property type="entry name" value="HAD_2"/>
    <property type="match status" value="1"/>
</dbReference>
<dbReference type="InterPro" id="IPR023198">
    <property type="entry name" value="PGP-like_dom2"/>
</dbReference>
<dbReference type="AlphaFoldDB" id="E6MGG0"/>